<feature type="domain" description="MHD" evidence="13">
    <location>
        <begin position="282"/>
        <end position="536"/>
    </location>
</feature>
<evidence type="ECO:0000256" key="3">
    <source>
        <dbReference type="ARBA" id="ARBA00022448"/>
    </source>
</evidence>
<comment type="similarity">
    <text evidence="1 10">Belongs to the adaptor complexes medium subunit family. Delta-COP subfamily.</text>
</comment>
<sequence length="536" mass="59317">MVLIAASVFTKSGKALVTRQYVADMTRARLEGLLDAFPKLVTSDKSQRQHTFVETDSVRYVYQPMDSIYMVLITTKASNILEDLETLRLFARLIPEYCRSNEESEIANKAFDLIFAFDEVVVLGYRESVNLAQVRTFTDMDSHEERVFNQMQIAQQKAALSLMKEKEKEIKRQEKLKKHLKSGISGAVASAKGISSAQARAEITSAIKDSNEGSGGGIFSSFKKPNLISGGGKALKLGAKSGANEDAFLQQLCAEGEKLSIGQSLKSQGISQVVEAVDKSSNGKVHFKCSEKLNASITRLGVLTSAEIQGSISLAISDSQFNTVVIKITNDMAKLPGYSDLVDDEGNIKGARIQVHPNLDKKEWQNNSILRLKSEQKPYPVDVDVGILKWSVKVNDESIPLTLNCWPNVSPDSCVVSIEYTLQRTDMELRNVQITIPLPPATTPLISECDGSYEYQKSKSQLVWSLTSIDKTNKNGTLEFSTPNGHADHFFPVNIRFVSLDSFCKITVDSVEKGQESEQVEFTSEHSLITEKYEIV</sequence>
<evidence type="ECO:0000256" key="1">
    <source>
        <dbReference type="ARBA" id="ARBA00010516"/>
    </source>
</evidence>
<name>A0A6V7THL9_MELEN</name>
<evidence type="ECO:0000256" key="8">
    <source>
        <dbReference type="ARBA" id="ARBA00023136"/>
    </source>
</evidence>
<evidence type="ECO:0000256" key="10">
    <source>
        <dbReference type="RuleBase" id="RU364018"/>
    </source>
</evidence>
<protein>
    <recommendedName>
        <fullName evidence="10">Coatomer subunit delta</fullName>
    </recommendedName>
</protein>
<dbReference type="Gene3D" id="3.30.450.60">
    <property type="match status" value="1"/>
</dbReference>
<evidence type="ECO:0000256" key="11">
    <source>
        <dbReference type="RuleBase" id="RU366052"/>
    </source>
</evidence>
<evidence type="ECO:0000259" key="13">
    <source>
        <dbReference type="PROSITE" id="PS51072"/>
    </source>
</evidence>
<keyword evidence="5 10" id="KW-0931">ER-Golgi transport</keyword>
<keyword evidence="8 10" id="KW-0472">Membrane</keyword>
<dbReference type="GO" id="GO:0006888">
    <property type="term" value="P:endoplasmic reticulum to Golgi vesicle-mediated transport"/>
    <property type="evidence" value="ECO:0007669"/>
    <property type="project" value="TreeGrafter"/>
</dbReference>
<reference evidence="14 15" key="1">
    <citation type="submission" date="2020-08" db="EMBL/GenBank/DDBJ databases">
        <authorList>
            <person name="Koutsovoulos G."/>
            <person name="Danchin GJ E."/>
        </authorList>
    </citation>
    <scope>NUCLEOTIDE SEQUENCE [LARGE SCALE GENOMIC DNA]</scope>
</reference>
<dbReference type="GO" id="GO:0000139">
    <property type="term" value="C:Golgi membrane"/>
    <property type="evidence" value="ECO:0007669"/>
    <property type="project" value="UniProtKB-SubCell"/>
</dbReference>
<evidence type="ECO:0000313" key="14">
    <source>
        <dbReference type="EMBL" id="CAD2122549.1"/>
    </source>
</evidence>
<keyword evidence="12" id="KW-0175">Coiled coil</keyword>
<accession>A0A6V7THL9</accession>
<dbReference type="InterPro" id="IPR027059">
    <property type="entry name" value="Coatomer_dsu"/>
</dbReference>
<dbReference type="EMBL" id="CAJEWN010000001">
    <property type="protein sequence ID" value="CAD2122549.1"/>
    <property type="molecule type" value="Genomic_DNA"/>
</dbReference>
<organism evidence="14 15">
    <name type="scientific">Meloidogyne enterolobii</name>
    <name type="common">Root-knot nematode worm</name>
    <name type="synonym">Meloidogyne mayaguensis</name>
    <dbReference type="NCBI Taxonomy" id="390850"/>
    <lineage>
        <taxon>Eukaryota</taxon>
        <taxon>Metazoa</taxon>
        <taxon>Ecdysozoa</taxon>
        <taxon>Nematoda</taxon>
        <taxon>Chromadorea</taxon>
        <taxon>Rhabditida</taxon>
        <taxon>Tylenchina</taxon>
        <taxon>Tylenchomorpha</taxon>
        <taxon>Tylenchoidea</taxon>
        <taxon>Meloidogynidae</taxon>
        <taxon>Meloidogyninae</taxon>
        <taxon>Meloidogyne</taxon>
    </lineage>
</organism>
<comment type="function">
    <text evidence="10">The coatomer is a cytosolic protein complex that binds to dilysine motifs and reversibly associates with Golgi non-clathrin-coated vesicles, which further mediate biosynthetic protein transport from the ER, via the Golgi up to the trans Golgi network. Coatomer complex is required for budding from Golgi membranes, and is essential for the retrograde Golgi-to-ER transport of dilysine-tagged proteins.</text>
</comment>
<comment type="subunit">
    <text evidence="2 10">Oligomeric complex that consists of at least the alpha, beta, beta', gamma, delta, epsilon and zeta subunits.</text>
</comment>
<dbReference type="GO" id="GO:0051645">
    <property type="term" value="P:Golgi localization"/>
    <property type="evidence" value="ECO:0007669"/>
    <property type="project" value="TreeGrafter"/>
</dbReference>
<dbReference type="GO" id="GO:0006890">
    <property type="term" value="P:retrograde vesicle-mediated transport, Golgi to endoplasmic reticulum"/>
    <property type="evidence" value="ECO:0007669"/>
    <property type="project" value="UniProtKB-UniRule"/>
</dbReference>
<evidence type="ECO:0000256" key="2">
    <source>
        <dbReference type="ARBA" id="ARBA00011775"/>
    </source>
</evidence>
<evidence type="ECO:0000256" key="9">
    <source>
        <dbReference type="ARBA" id="ARBA00023329"/>
    </source>
</evidence>
<dbReference type="SUPFAM" id="SSF64356">
    <property type="entry name" value="SNARE-like"/>
    <property type="match status" value="1"/>
</dbReference>
<evidence type="ECO:0000256" key="7">
    <source>
        <dbReference type="ARBA" id="ARBA00023034"/>
    </source>
</evidence>
<evidence type="ECO:0000313" key="15">
    <source>
        <dbReference type="Proteomes" id="UP000580250"/>
    </source>
</evidence>
<dbReference type="AlphaFoldDB" id="A0A6V7THL9"/>
<evidence type="ECO:0000256" key="5">
    <source>
        <dbReference type="ARBA" id="ARBA00022892"/>
    </source>
</evidence>
<comment type="caution">
    <text evidence="14">The sequence shown here is derived from an EMBL/GenBank/DDBJ whole genome shotgun (WGS) entry which is preliminary data.</text>
</comment>
<dbReference type="PANTHER" id="PTHR10121">
    <property type="entry name" value="COATOMER SUBUNIT DELTA"/>
    <property type="match status" value="1"/>
</dbReference>
<dbReference type="InterPro" id="IPR011012">
    <property type="entry name" value="Longin-like_dom_sf"/>
</dbReference>
<gene>
    <name evidence="14" type="ORF">MENT_LOCUS222</name>
</gene>
<keyword evidence="6 10" id="KW-0653">Protein transport</keyword>
<dbReference type="OrthoDB" id="10266042at2759"/>
<dbReference type="Pfam" id="PF01217">
    <property type="entry name" value="Clat_adaptor_s"/>
    <property type="match status" value="1"/>
</dbReference>
<dbReference type="GO" id="GO:0030126">
    <property type="term" value="C:COPI vesicle coat"/>
    <property type="evidence" value="ECO:0007669"/>
    <property type="project" value="UniProtKB-UniRule"/>
</dbReference>
<dbReference type="SUPFAM" id="SSF49447">
    <property type="entry name" value="Second domain of Mu2 adaptin subunit (ap50) of ap2 adaptor"/>
    <property type="match status" value="1"/>
</dbReference>
<evidence type="ECO:0000256" key="12">
    <source>
        <dbReference type="SAM" id="Coils"/>
    </source>
</evidence>
<keyword evidence="3 10" id="KW-0813">Transport</keyword>
<keyword evidence="7 10" id="KW-0333">Golgi apparatus</keyword>
<dbReference type="PANTHER" id="PTHR10121:SF0">
    <property type="entry name" value="COATOMER SUBUNIT DELTA"/>
    <property type="match status" value="1"/>
</dbReference>
<dbReference type="FunFam" id="2.60.40.1170:FF:000007">
    <property type="entry name" value="Coatomer subunit delta"/>
    <property type="match status" value="1"/>
</dbReference>
<dbReference type="InterPro" id="IPR036168">
    <property type="entry name" value="AP2_Mu_C_sf"/>
</dbReference>
<dbReference type="GO" id="GO:0015031">
    <property type="term" value="P:protein transport"/>
    <property type="evidence" value="ECO:0007669"/>
    <property type="project" value="UniProtKB-KW"/>
</dbReference>
<dbReference type="InterPro" id="IPR022775">
    <property type="entry name" value="AP_mu_sigma_su"/>
</dbReference>
<dbReference type="CDD" id="cd14830">
    <property type="entry name" value="Delta_COP_N"/>
    <property type="match status" value="1"/>
</dbReference>
<dbReference type="CDD" id="cd09254">
    <property type="entry name" value="AP_delta-COPI_MHD"/>
    <property type="match status" value="1"/>
</dbReference>
<proteinExistence type="inferred from homology"/>
<dbReference type="InterPro" id="IPR028565">
    <property type="entry name" value="MHD"/>
</dbReference>
<dbReference type="Gene3D" id="2.60.40.1170">
    <property type="entry name" value="Mu homology domain, subdomain B"/>
    <property type="match status" value="2"/>
</dbReference>
<dbReference type="PROSITE" id="PS51072">
    <property type="entry name" value="MHD"/>
    <property type="match status" value="1"/>
</dbReference>
<feature type="coiled-coil region" evidence="12">
    <location>
        <begin position="153"/>
        <end position="183"/>
    </location>
</feature>
<keyword evidence="9 10" id="KW-0968">Cytoplasmic vesicle</keyword>
<dbReference type="FunFam" id="3.30.450.60:FF:000003">
    <property type="entry name" value="Coatomer subunit delta"/>
    <property type="match status" value="1"/>
</dbReference>
<evidence type="ECO:0000256" key="6">
    <source>
        <dbReference type="ARBA" id="ARBA00022927"/>
    </source>
</evidence>
<evidence type="ECO:0000256" key="4">
    <source>
        <dbReference type="ARBA" id="ARBA00022490"/>
    </source>
</evidence>
<keyword evidence="4 10" id="KW-0963">Cytoplasm</keyword>
<comment type="subcellular location">
    <subcellularLocation>
        <location evidence="10 11">Cytoplasm</location>
    </subcellularLocation>
    <subcellularLocation>
        <location evidence="10 11">Cytoplasmic vesicle</location>
        <location evidence="10 11">COPI-coated vesicle membrane</location>
        <topology evidence="10 11">Peripheral membrane protein</topology>
        <orientation evidence="10 11">Cytoplasmic side</orientation>
    </subcellularLocation>
    <subcellularLocation>
        <location evidence="10 11">Golgi apparatus membrane</location>
        <topology evidence="10 11">Peripheral membrane protein</topology>
        <orientation evidence="10 11">Cytoplasmic side</orientation>
    </subcellularLocation>
</comment>
<dbReference type="Pfam" id="PF00928">
    <property type="entry name" value="Adap_comp_sub"/>
    <property type="match status" value="1"/>
</dbReference>
<dbReference type="Proteomes" id="UP000580250">
    <property type="component" value="Unassembled WGS sequence"/>
</dbReference>